<evidence type="ECO:0000256" key="1">
    <source>
        <dbReference type="SAM" id="Phobius"/>
    </source>
</evidence>
<keyword evidence="1" id="KW-0812">Transmembrane</keyword>
<keyword evidence="1" id="KW-0472">Membrane</keyword>
<evidence type="ECO:0000313" key="3">
    <source>
        <dbReference type="Proteomes" id="UP000566711"/>
    </source>
</evidence>
<feature type="transmembrane region" description="Helical" evidence="1">
    <location>
        <begin position="5"/>
        <end position="23"/>
    </location>
</feature>
<name>A0A7W2I703_9BURK</name>
<proteinExistence type="predicted"/>
<protein>
    <submittedName>
        <fullName evidence="2">Uncharacterized protein</fullName>
    </submittedName>
</protein>
<sequence length="83" mass="9359">MIEWLLVAAVFYLAAIVMMQLHYSGPLQTLAWKLGHSTLGAFIGYWLDRMAFRDRITPDSPPLVMIRRALIMAASMYTLATGL</sequence>
<dbReference type="RefSeq" id="WP_182217259.1">
    <property type="nucleotide sequence ID" value="NZ_JACEZS010000008.1"/>
</dbReference>
<dbReference type="Proteomes" id="UP000566711">
    <property type="component" value="Unassembled WGS sequence"/>
</dbReference>
<evidence type="ECO:0000313" key="2">
    <source>
        <dbReference type="EMBL" id="MBA5605853.1"/>
    </source>
</evidence>
<dbReference type="EMBL" id="JACEZS010000008">
    <property type="protein sequence ID" value="MBA5605853.1"/>
    <property type="molecule type" value="Genomic_DNA"/>
</dbReference>
<accession>A0A7W2I703</accession>
<dbReference type="AlphaFoldDB" id="A0A7W2I703"/>
<reference evidence="2 3" key="1">
    <citation type="submission" date="2020-07" db="EMBL/GenBank/DDBJ databases">
        <title>Novel species isolated from subtropical streams in China.</title>
        <authorList>
            <person name="Lu H."/>
        </authorList>
    </citation>
    <scope>NUCLEOTIDE SEQUENCE [LARGE SCALE GENOMIC DNA]</scope>
    <source>
        <strain evidence="2 3">FT3S</strain>
    </source>
</reference>
<keyword evidence="3" id="KW-1185">Reference proteome</keyword>
<gene>
    <name evidence="2" type="ORF">H3H36_10825</name>
</gene>
<keyword evidence="1" id="KW-1133">Transmembrane helix</keyword>
<feature type="transmembrane region" description="Helical" evidence="1">
    <location>
        <begin position="29"/>
        <end position="47"/>
    </location>
</feature>
<comment type="caution">
    <text evidence="2">The sequence shown here is derived from an EMBL/GenBank/DDBJ whole genome shotgun (WGS) entry which is preliminary data.</text>
</comment>
<organism evidence="2 3">
    <name type="scientific">Rugamonas fusca</name>
    <dbReference type="NCBI Taxonomy" id="2758568"/>
    <lineage>
        <taxon>Bacteria</taxon>
        <taxon>Pseudomonadati</taxon>
        <taxon>Pseudomonadota</taxon>
        <taxon>Betaproteobacteria</taxon>
        <taxon>Burkholderiales</taxon>
        <taxon>Oxalobacteraceae</taxon>
        <taxon>Telluria group</taxon>
        <taxon>Rugamonas</taxon>
    </lineage>
</organism>